<reference evidence="1 2" key="1">
    <citation type="submission" date="2019-11" db="EMBL/GenBank/DDBJ databases">
        <title>Draft genome of Amycolatopsis RM579.</title>
        <authorList>
            <person name="Duangmal K."/>
            <person name="Mingma R."/>
        </authorList>
    </citation>
    <scope>NUCLEOTIDE SEQUENCE [LARGE SCALE GENOMIC DNA]</scope>
    <source>
        <strain evidence="1 2">RM579</strain>
    </source>
</reference>
<dbReference type="EMBL" id="WMBA01000015">
    <property type="protein sequence ID" value="MTD54790.1"/>
    <property type="molecule type" value="Genomic_DNA"/>
</dbReference>
<dbReference type="RefSeq" id="WP_154757001.1">
    <property type="nucleotide sequence ID" value="NZ_WMBA01000015.1"/>
</dbReference>
<accession>A0A6N7Z3N3</accession>
<evidence type="ECO:0000313" key="1">
    <source>
        <dbReference type="EMBL" id="MTD54790.1"/>
    </source>
</evidence>
<evidence type="ECO:0000313" key="2">
    <source>
        <dbReference type="Proteomes" id="UP000440096"/>
    </source>
</evidence>
<name>A0A6N7Z3N3_9PSEU</name>
<protein>
    <submittedName>
        <fullName evidence="1">Uncharacterized protein</fullName>
    </submittedName>
</protein>
<keyword evidence="2" id="KW-1185">Reference proteome</keyword>
<dbReference type="AlphaFoldDB" id="A0A6N7Z3N3"/>
<dbReference type="Proteomes" id="UP000440096">
    <property type="component" value="Unassembled WGS sequence"/>
</dbReference>
<sequence length="436" mass="47400">MSEIVTDEQVAADWVGCLVLAVAPKSHVDYVGDAIDRAESAIFGDPVLVDMARVVKAANPDPLGGDLDEIALTLYGELVGAATSPARIPAPRLAFCILLLHSNVSEAERLARDLAATSALSKLPIVFRVGGLAPETSDEQVDITRMILDAATATAHEVDRTPGFCLDAGQLADLTTPRHAQPPRRPEPEPQALLEVPIPEIDEEVPPAAPEPEILAPRRVSRLAALGRVAAPVRSLLTPRPVPASNIEVINELSARADSMSLLYLVQVSEPVRPSREQRNRRAEVALTLTHALRSGSGEIPWYVRAFAAGRELHPGRPLPEPDLLRHKDFPQRWGEHPDLYEVIADLSESLSQDKASFVRRRRQPRQAVVVFLSGPAPDDGAELAQRLAELQAEAKTIWISGPKATVPARLTDIGTDFLHYHEDLLDELLDIIGKN</sequence>
<gene>
    <name evidence="1" type="ORF">GKO32_12475</name>
</gene>
<proteinExistence type="predicted"/>
<comment type="caution">
    <text evidence="1">The sequence shown here is derived from an EMBL/GenBank/DDBJ whole genome shotgun (WGS) entry which is preliminary data.</text>
</comment>
<organism evidence="1 2">
    <name type="scientific">Amycolatopsis pithecellobii</name>
    <dbReference type="NCBI Taxonomy" id="664692"/>
    <lineage>
        <taxon>Bacteria</taxon>
        <taxon>Bacillati</taxon>
        <taxon>Actinomycetota</taxon>
        <taxon>Actinomycetes</taxon>
        <taxon>Pseudonocardiales</taxon>
        <taxon>Pseudonocardiaceae</taxon>
        <taxon>Amycolatopsis</taxon>
    </lineage>
</organism>